<feature type="chain" id="PRO_5014143445" description="Secreted protein" evidence="1">
    <location>
        <begin position="23"/>
        <end position="93"/>
    </location>
</feature>
<keyword evidence="1" id="KW-0732">Signal</keyword>
<dbReference type="AlphaFoldDB" id="A0A2I2GGQ2"/>
<evidence type="ECO:0008006" key="4">
    <source>
        <dbReference type="Google" id="ProtNLM"/>
    </source>
</evidence>
<dbReference type="VEuPathDB" id="FungiDB:P170DRAFT_95939"/>
<reference evidence="2 3" key="1">
    <citation type="submission" date="2016-12" db="EMBL/GenBank/DDBJ databases">
        <title>The genomes of Aspergillus section Nigri reveals drivers in fungal speciation.</title>
        <authorList>
            <consortium name="DOE Joint Genome Institute"/>
            <person name="Vesth T.C."/>
            <person name="Nybo J."/>
            <person name="Theobald S."/>
            <person name="Brandl J."/>
            <person name="Frisvad J.C."/>
            <person name="Nielsen K.F."/>
            <person name="Lyhne E.K."/>
            <person name="Kogle M.E."/>
            <person name="Kuo A."/>
            <person name="Riley R."/>
            <person name="Clum A."/>
            <person name="Nolan M."/>
            <person name="Lipzen A."/>
            <person name="Salamov A."/>
            <person name="Henrissat B."/>
            <person name="Wiebenga A."/>
            <person name="De Vries R.P."/>
            <person name="Grigoriev I.V."/>
            <person name="Mortensen U.H."/>
            <person name="Andersen M.R."/>
            <person name="Baker S.E."/>
        </authorList>
    </citation>
    <scope>NUCLEOTIDE SEQUENCE [LARGE SCALE GENOMIC DNA]</scope>
    <source>
        <strain evidence="2 3">IBT 23096</strain>
    </source>
</reference>
<dbReference type="Proteomes" id="UP000234275">
    <property type="component" value="Unassembled WGS sequence"/>
</dbReference>
<accession>A0A2I2GGQ2</accession>
<sequence length="93" mass="9890">MKLFPGTASILTSILAAAPILACIQDKTACPYHRFFWAASIPHRPGLPSPDTSTPAIAETGCWKVERSPMTLTPNAGSWMGPKVGLRASIPTI</sequence>
<keyword evidence="3" id="KW-1185">Reference proteome</keyword>
<dbReference type="RefSeq" id="XP_024707363.1">
    <property type="nucleotide sequence ID" value="XM_024855456.1"/>
</dbReference>
<comment type="caution">
    <text evidence="2">The sequence shown here is derived from an EMBL/GenBank/DDBJ whole genome shotgun (WGS) entry which is preliminary data.</text>
</comment>
<gene>
    <name evidence="2" type="ORF">P170DRAFT_95939</name>
</gene>
<proteinExistence type="predicted"/>
<name>A0A2I2GGQ2_9EURO</name>
<organism evidence="2 3">
    <name type="scientific">Aspergillus steynii IBT 23096</name>
    <dbReference type="NCBI Taxonomy" id="1392250"/>
    <lineage>
        <taxon>Eukaryota</taxon>
        <taxon>Fungi</taxon>
        <taxon>Dikarya</taxon>
        <taxon>Ascomycota</taxon>
        <taxon>Pezizomycotina</taxon>
        <taxon>Eurotiomycetes</taxon>
        <taxon>Eurotiomycetidae</taxon>
        <taxon>Eurotiales</taxon>
        <taxon>Aspergillaceae</taxon>
        <taxon>Aspergillus</taxon>
        <taxon>Aspergillus subgen. Circumdati</taxon>
    </lineage>
</organism>
<evidence type="ECO:0000313" key="3">
    <source>
        <dbReference type="Proteomes" id="UP000234275"/>
    </source>
</evidence>
<dbReference type="EMBL" id="MSFO01000002">
    <property type="protein sequence ID" value="PLB52061.1"/>
    <property type="molecule type" value="Genomic_DNA"/>
</dbReference>
<evidence type="ECO:0000313" key="2">
    <source>
        <dbReference type="EMBL" id="PLB52061.1"/>
    </source>
</evidence>
<feature type="signal peptide" evidence="1">
    <location>
        <begin position="1"/>
        <end position="22"/>
    </location>
</feature>
<protein>
    <recommendedName>
        <fullName evidence="4">Secreted protein</fullName>
    </recommendedName>
</protein>
<evidence type="ECO:0000256" key="1">
    <source>
        <dbReference type="SAM" id="SignalP"/>
    </source>
</evidence>
<dbReference type="GeneID" id="36563163"/>